<protein>
    <submittedName>
        <fullName evidence="2">Uncharacterized protein DUF3489</fullName>
    </submittedName>
</protein>
<keyword evidence="3" id="KW-1185">Reference proteome</keyword>
<reference evidence="2 3" key="1">
    <citation type="submission" date="2018-07" db="EMBL/GenBank/DDBJ databases">
        <title>Genomic Encyclopedia of Type Strains, Phase IV (KMG-IV): sequencing the most valuable type-strain genomes for metagenomic binning, comparative biology and taxonomic classification.</title>
        <authorList>
            <person name="Goeker M."/>
        </authorList>
    </citation>
    <scope>NUCLEOTIDE SEQUENCE [LARGE SCALE GENOMIC DNA]</scope>
    <source>
        <strain evidence="2 3">DSM 100911</strain>
    </source>
</reference>
<accession>A0A369AJZ5</accession>
<dbReference type="Pfam" id="PF11994">
    <property type="entry name" value="DUF3489"/>
    <property type="match status" value="1"/>
</dbReference>
<dbReference type="Proteomes" id="UP000252174">
    <property type="component" value="Unassembled WGS sequence"/>
</dbReference>
<organism evidence="2 3">
    <name type="scientific">Extensimonas vulgaris</name>
    <dbReference type="NCBI Taxonomy" id="1031594"/>
    <lineage>
        <taxon>Bacteria</taxon>
        <taxon>Pseudomonadati</taxon>
        <taxon>Pseudomonadota</taxon>
        <taxon>Betaproteobacteria</taxon>
        <taxon>Burkholderiales</taxon>
        <taxon>Comamonadaceae</taxon>
        <taxon>Extensimonas</taxon>
    </lineage>
</organism>
<proteinExistence type="predicted"/>
<evidence type="ECO:0000313" key="2">
    <source>
        <dbReference type="EMBL" id="RCX08606.1"/>
    </source>
</evidence>
<evidence type="ECO:0000313" key="3">
    <source>
        <dbReference type="Proteomes" id="UP000252174"/>
    </source>
</evidence>
<dbReference type="OrthoDB" id="6057673at2"/>
<dbReference type="InterPro" id="IPR021880">
    <property type="entry name" value="DUF3489"/>
</dbReference>
<sequence>MTTTQLTPAQHAILAKAIHTTGGKIEWFPDHIKGGARKKVLDGMFNRALITTDGTDWFVAAEGYDALGLPRPGLNKKAIGQFEAHLDQIIANAEGASAATSDPELEAAVTAAEATWVQEPTQAKPRTRENERSEVSRGEAERVRSTRHNTKQAEVIRLLQRPEGATIGQICAATGWQAHTVRGTLAGVIKRKLGLAIASTKDGKADRVYRIV</sequence>
<gene>
    <name evidence="2" type="ORF">DFR45_108107</name>
</gene>
<comment type="caution">
    <text evidence="2">The sequence shown here is derived from an EMBL/GenBank/DDBJ whole genome shotgun (WGS) entry which is preliminary data.</text>
</comment>
<feature type="compositionally biased region" description="Basic and acidic residues" evidence="1">
    <location>
        <begin position="126"/>
        <end position="144"/>
    </location>
</feature>
<dbReference type="EMBL" id="QPJU01000008">
    <property type="protein sequence ID" value="RCX08606.1"/>
    <property type="molecule type" value="Genomic_DNA"/>
</dbReference>
<dbReference type="RefSeq" id="WP_114483876.1">
    <property type="nucleotide sequence ID" value="NZ_QPJU01000008.1"/>
</dbReference>
<dbReference type="AlphaFoldDB" id="A0A369AJZ5"/>
<name>A0A369AJZ5_9BURK</name>
<feature type="region of interest" description="Disordered" evidence="1">
    <location>
        <begin position="118"/>
        <end position="149"/>
    </location>
</feature>
<evidence type="ECO:0000256" key="1">
    <source>
        <dbReference type="SAM" id="MobiDB-lite"/>
    </source>
</evidence>